<feature type="domain" description="Acyl-CoA thioesterase-like C-terminal" evidence="3">
    <location>
        <begin position="122"/>
        <end position="256"/>
    </location>
</feature>
<dbReference type="Proteomes" id="UP000321805">
    <property type="component" value="Chromosome"/>
</dbReference>
<reference evidence="4 5" key="1">
    <citation type="journal article" date="2018" name="J. Microbiol.">
        <title>Baekduia soli gen. nov., sp. nov., a novel bacterium isolated from the soil of Baekdu Mountain and proposal of a novel family name, Baekduiaceae fam. nov.</title>
        <authorList>
            <person name="An D.S."/>
            <person name="Siddiqi M.Z."/>
            <person name="Kim K.H."/>
            <person name="Yu H.S."/>
            <person name="Im W.T."/>
        </authorList>
    </citation>
    <scope>NUCLEOTIDE SEQUENCE [LARGE SCALE GENOMIC DNA]</scope>
    <source>
        <strain evidence="4 5">BR7-21</strain>
    </source>
</reference>
<evidence type="ECO:0000256" key="1">
    <source>
        <dbReference type="SAM" id="MobiDB-lite"/>
    </source>
</evidence>
<dbReference type="Pfam" id="PF20789">
    <property type="entry name" value="4HBT_3C"/>
    <property type="match status" value="1"/>
</dbReference>
<accession>A0A5B8U7J9</accession>
<feature type="compositionally biased region" description="Pro residues" evidence="1">
    <location>
        <begin position="111"/>
        <end position="122"/>
    </location>
</feature>
<feature type="region of interest" description="Disordered" evidence="1">
    <location>
        <begin position="106"/>
        <end position="133"/>
    </location>
</feature>
<name>A0A5B8U7J9_9ACTN</name>
<dbReference type="EMBL" id="CP042430">
    <property type="protein sequence ID" value="QEC49086.1"/>
    <property type="molecule type" value="Genomic_DNA"/>
</dbReference>
<dbReference type="InterPro" id="IPR042171">
    <property type="entry name" value="Acyl-CoA_hotdog"/>
</dbReference>
<dbReference type="Pfam" id="PF13622">
    <property type="entry name" value="4HBT_3"/>
    <property type="match status" value="1"/>
</dbReference>
<dbReference type="OrthoDB" id="1413770at2"/>
<dbReference type="KEGG" id="bsol:FSW04_16890"/>
<dbReference type="InterPro" id="IPR049449">
    <property type="entry name" value="TesB_ACOT8-like_N"/>
</dbReference>
<evidence type="ECO:0000259" key="2">
    <source>
        <dbReference type="Pfam" id="PF13622"/>
    </source>
</evidence>
<dbReference type="AlphaFoldDB" id="A0A5B8U7J9"/>
<evidence type="ECO:0000313" key="5">
    <source>
        <dbReference type="Proteomes" id="UP000321805"/>
    </source>
</evidence>
<dbReference type="RefSeq" id="WP_146921346.1">
    <property type="nucleotide sequence ID" value="NZ_CP042430.1"/>
</dbReference>
<dbReference type="Gene3D" id="2.40.160.210">
    <property type="entry name" value="Acyl-CoA thioesterase, double hotdog domain"/>
    <property type="match status" value="1"/>
</dbReference>
<feature type="domain" description="Acyl-CoA thioesterase-like N-terminal HotDog" evidence="2">
    <location>
        <begin position="20"/>
        <end position="102"/>
    </location>
</feature>
<keyword evidence="5" id="KW-1185">Reference proteome</keyword>
<organism evidence="4 5">
    <name type="scientific">Baekduia soli</name>
    <dbReference type="NCBI Taxonomy" id="496014"/>
    <lineage>
        <taxon>Bacteria</taxon>
        <taxon>Bacillati</taxon>
        <taxon>Actinomycetota</taxon>
        <taxon>Thermoleophilia</taxon>
        <taxon>Solirubrobacterales</taxon>
        <taxon>Baekduiaceae</taxon>
        <taxon>Baekduia</taxon>
    </lineage>
</organism>
<evidence type="ECO:0000313" key="4">
    <source>
        <dbReference type="EMBL" id="QEC49086.1"/>
    </source>
</evidence>
<gene>
    <name evidence="4" type="ORF">FSW04_16890</name>
</gene>
<proteinExistence type="predicted"/>
<sequence>MSDAIFTPDGDALIPSEHARGPWDPGAMHGGAPCALLARAVERLPTAVPMRCVRLSVEFAAAVPLAPVTVSATLRRGGRRLGLADATLRAGDTEVLRATATLLRTGAVDLPPAPQEPPPPGPEEAAPARWTGGGEHPAGFHLTGMELRFARGDWERGAALAWFRLRMPLVAGEEPSALQRAVAAADFGNGVSRALDFATHLFVNTDLTVHLHREPVGEWVGVDARTDLDPTGTGQATSTLLDARGRVGTGAQSLYVDGR</sequence>
<dbReference type="SUPFAM" id="SSF54637">
    <property type="entry name" value="Thioesterase/thiol ester dehydrase-isomerase"/>
    <property type="match status" value="2"/>
</dbReference>
<dbReference type="InterPro" id="IPR049450">
    <property type="entry name" value="ACOT8-like_C"/>
</dbReference>
<evidence type="ECO:0000259" key="3">
    <source>
        <dbReference type="Pfam" id="PF20789"/>
    </source>
</evidence>
<protein>
    <submittedName>
        <fullName evidence="4">Thioesterase family protein</fullName>
    </submittedName>
</protein>
<dbReference type="InterPro" id="IPR029069">
    <property type="entry name" value="HotDog_dom_sf"/>
</dbReference>